<dbReference type="Proteomes" id="UP000326950">
    <property type="component" value="Unassembled WGS sequence"/>
</dbReference>
<protein>
    <submittedName>
        <fullName evidence="2">Uncharacterized protein</fullName>
    </submittedName>
</protein>
<evidence type="ECO:0000313" key="3">
    <source>
        <dbReference type="Proteomes" id="UP000326950"/>
    </source>
</evidence>
<dbReference type="EMBL" id="ML738639">
    <property type="protein sequence ID" value="KAE8161665.1"/>
    <property type="molecule type" value="Genomic_DNA"/>
</dbReference>
<dbReference type="PROSITE" id="PS51257">
    <property type="entry name" value="PROKAR_LIPOPROTEIN"/>
    <property type="match status" value="1"/>
</dbReference>
<organism evidence="2 3">
    <name type="scientific">Aspergillus tamarii</name>
    <dbReference type="NCBI Taxonomy" id="41984"/>
    <lineage>
        <taxon>Eukaryota</taxon>
        <taxon>Fungi</taxon>
        <taxon>Dikarya</taxon>
        <taxon>Ascomycota</taxon>
        <taxon>Pezizomycotina</taxon>
        <taxon>Eurotiomycetes</taxon>
        <taxon>Eurotiomycetidae</taxon>
        <taxon>Eurotiales</taxon>
        <taxon>Aspergillaceae</taxon>
        <taxon>Aspergillus</taxon>
        <taxon>Aspergillus subgen. Circumdati</taxon>
    </lineage>
</organism>
<feature type="chain" id="PRO_5024838359" evidence="1">
    <location>
        <begin position="20"/>
        <end position="69"/>
    </location>
</feature>
<dbReference type="AlphaFoldDB" id="A0A5N6USP0"/>
<gene>
    <name evidence="2" type="ORF">BDV40DRAFT_267369</name>
</gene>
<feature type="signal peptide" evidence="1">
    <location>
        <begin position="1"/>
        <end position="19"/>
    </location>
</feature>
<keyword evidence="1" id="KW-0732">Signal</keyword>
<keyword evidence="3" id="KW-1185">Reference proteome</keyword>
<evidence type="ECO:0000256" key="1">
    <source>
        <dbReference type="SAM" id="SignalP"/>
    </source>
</evidence>
<accession>A0A5N6USP0</accession>
<evidence type="ECO:0000313" key="2">
    <source>
        <dbReference type="EMBL" id="KAE8161665.1"/>
    </source>
</evidence>
<sequence>MVLRCRLMAVVALSSLGSCSRAPALRLERPLLDSSGDNDSTGYSWAGNESAASVFEGRVSLLIKLGDCC</sequence>
<reference evidence="2 3" key="1">
    <citation type="submission" date="2019-04" db="EMBL/GenBank/DDBJ databases">
        <title>Friends and foes A comparative genomics study of 23 Aspergillus species from section Flavi.</title>
        <authorList>
            <consortium name="DOE Joint Genome Institute"/>
            <person name="Kjaerbolling I."/>
            <person name="Vesth T."/>
            <person name="Frisvad J.C."/>
            <person name="Nybo J.L."/>
            <person name="Theobald S."/>
            <person name="Kildgaard S."/>
            <person name="Isbrandt T."/>
            <person name="Kuo A."/>
            <person name="Sato A."/>
            <person name="Lyhne E.K."/>
            <person name="Kogle M.E."/>
            <person name="Wiebenga A."/>
            <person name="Kun R.S."/>
            <person name="Lubbers R.J."/>
            <person name="Makela M.R."/>
            <person name="Barry K."/>
            <person name="Chovatia M."/>
            <person name="Clum A."/>
            <person name="Daum C."/>
            <person name="Haridas S."/>
            <person name="He G."/>
            <person name="LaButti K."/>
            <person name="Lipzen A."/>
            <person name="Mondo S."/>
            <person name="Riley R."/>
            <person name="Salamov A."/>
            <person name="Simmons B.A."/>
            <person name="Magnuson J.K."/>
            <person name="Henrissat B."/>
            <person name="Mortensen U.H."/>
            <person name="Larsen T.O."/>
            <person name="Devries R.P."/>
            <person name="Grigoriev I.V."/>
            <person name="Machida M."/>
            <person name="Baker S.E."/>
            <person name="Andersen M.R."/>
        </authorList>
    </citation>
    <scope>NUCLEOTIDE SEQUENCE [LARGE SCALE GENOMIC DNA]</scope>
    <source>
        <strain evidence="2 3">CBS 117626</strain>
    </source>
</reference>
<proteinExistence type="predicted"/>
<name>A0A5N6USP0_ASPTM</name>